<feature type="chain" id="PRO_5017099972" description="Thiol:disulfide interchange protein" evidence="7">
    <location>
        <begin position="21"/>
        <end position="244"/>
    </location>
</feature>
<evidence type="ECO:0000313" key="11">
    <source>
        <dbReference type="Proteomes" id="UP000242469"/>
    </source>
</evidence>
<evidence type="ECO:0000256" key="2">
    <source>
        <dbReference type="ARBA" id="ARBA00009813"/>
    </source>
</evidence>
<dbReference type="InterPro" id="IPR018950">
    <property type="entry name" value="DiS-bond_isomerase_DsbC/G_N"/>
</dbReference>
<keyword evidence="11" id="KW-1185">Reference proteome</keyword>
<gene>
    <name evidence="10" type="ORF">SAMN02745729_101572</name>
</gene>
<dbReference type="Pfam" id="PF10411">
    <property type="entry name" value="DsbC_N"/>
    <property type="match status" value="1"/>
</dbReference>
<reference evidence="11" key="1">
    <citation type="submission" date="2016-10" db="EMBL/GenBank/DDBJ databases">
        <authorList>
            <person name="Varghese N."/>
            <person name="Submissions S."/>
        </authorList>
    </citation>
    <scope>NUCLEOTIDE SEQUENCE [LARGE SCALE GENOMIC DNA]</scope>
    <source>
        <strain evidence="11">DSM 11526</strain>
    </source>
</reference>
<keyword evidence="6 7" id="KW-0676">Redox-active center</keyword>
<dbReference type="STRING" id="1122198.SAMN02745729_101572"/>
<dbReference type="InterPro" id="IPR033954">
    <property type="entry name" value="DiS-bond_Isoase_DsbC/G"/>
</dbReference>
<dbReference type="CDD" id="cd03020">
    <property type="entry name" value="DsbA_DsbC_DsbG"/>
    <property type="match status" value="1"/>
</dbReference>
<comment type="subcellular location">
    <subcellularLocation>
        <location evidence="1 7">Periplasm</location>
    </subcellularLocation>
</comment>
<evidence type="ECO:0000256" key="3">
    <source>
        <dbReference type="ARBA" id="ARBA00022729"/>
    </source>
</evidence>
<dbReference type="InterPro" id="IPR009094">
    <property type="entry name" value="DiS-bond_isomerase_DsbC/G_N_sf"/>
</dbReference>
<proteinExistence type="inferred from homology"/>
<keyword evidence="5" id="KW-1015">Disulfide bond</keyword>
<comment type="function">
    <text evidence="7">Required for disulfide bond formation in some periplasmic proteins. Acts by transferring its disulfide bond to other proteins and is reduced in the process.</text>
</comment>
<dbReference type="OrthoDB" id="12976at2"/>
<evidence type="ECO:0000256" key="6">
    <source>
        <dbReference type="ARBA" id="ARBA00023284"/>
    </source>
</evidence>
<dbReference type="InterPro" id="IPR051470">
    <property type="entry name" value="Thiol:disulfide_interchange"/>
</dbReference>
<dbReference type="SUPFAM" id="SSF54423">
    <property type="entry name" value="DsbC/DsbG N-terminal domain-like"/>
    <property type="match status" value="1"/>
</dbReference>
<accession>A0A1H3YS15</accession>
<dbReference type="AlphaFoldDB" id="A0A1H3YS15"/>
<dbReference type="Pfam" id="PF13098">
    <property type="entry name" value="Thioredoxin_2"/>
    <property type="match status" value="1"/>
</dbReference>
<feature type="signal peptide" evidence="7">
    <location>
        <begin position="1"/>
        <end position="20"/>
    </location>
</feature>
<feature type="domain" description="Disulphide bond isomerase DsbC/G N-terminal" evidence="8">
    <location>
        <begin position="20"/>
        <end position="91"/>
    </location>
</feature>
<dbReference type="Proteomes" id="UP000242469">
    <property type="component" value="Unassembled WGS sequence"/>
</dbReference>
<dbReference type="EMBL" id="FNRJ01000001">
    <property type="protein sequence ID" value="SEA14207.1"/>
    <property type="molecule type" value="Genomic_DNA"/>
</dbReference>
<keyword evidence="3 7" id="KW-0732">Signal</keyword>
<dbReference type="InterPro" id="IPR036249">
    <property type="entry name" value="Thioredoxin-like_sf"/>
</dbReference>
<dbReference type="GO" id="GO:0042597">
    <property type="term" value="C:periplasmic space"/>
    <property type="evidence" value="ECO:0007669"/>
    <property type="project" value="UniProtKB-SubCell"/>
</dbReference>
<evidence type="ECO:0000259" key="8">
    <source>
        <dbReference type="Pfam" id="PF10411"/>
    </source>
</evidence>
<dbReference type="Gene3D" id="3.40.30.10">
    <property type="entry name" value="Glutaredoxin"/>
    <property type="match status" value="1"/>
</dbReference>
<dbReference type="InterPro" id="IPR012336">
    <property type="entry name" value="Thioredoxin-like_fold"/>
</dbReference>
<keyword evidence="4 7" id="KW-0574">Periplasm</keyword>
<name>A0A1H3YS15_9GAMM</name>
<dbReference type="RefSeq" id="WP_091822712.1">
    <property type="nucleotide sequence ID" value="NZ_FNRJ01000001.1"/>
</dbReference>
<evidence type="ECO:0000259" key="9">
    <source>
        <dbReference type="Pfam" id="PF13098"/>
    </source>
</evidence>
<evidence type="ECO:0000256" key="5">
    <source>
        <dbReference type="ARBA" id="ARBA00023157"/>
    </source>
</evidence>
<sequence>MRSTTLTSALMLVLTGSVWAADEAAEKIRQQLNSVDSRLKVQSVEPAPMAGLYEVVLSSGETLYADGEGTHLLAGQLYRVDTEQGLVNLTEQKRNEARQLAMQGVEEADMVVYRPAGEIKATVNVFTDVDCPYCRKLHDEVPALNRMGVQVNYLAFPRGGPQSKTFSRMESIWCGNEQERRERMDEVKAGDSISQQECDNPVQAQYELGQKVGVTGTPALVLEDGTLLPGYVPAARLQQMLELN</sequence>
<comment type="similarity">
    <text evidence="2 7">Belongs to the thioredoxin family. DsbC subfamily.</text>
</comment>
<dbReference type="PANTHER" id="PTHR35272">
    <property type="entry name" value="THIOL:DISULFIDE INTERCHANGE PROTEIN DSBC-RELATED"/>
    <property type="match status" value="1"/>
</dbReference>
<evidence type="ECO:0000256" key="7">
    <source>
        <dbReference type="RuleBase" id="RU364038"/>
    </source>
</evidence>
<evidence type="ECO:0000313" key="10">
    <source>
        <dbReference type="EMBL" id="SEA14207.1"/>
    </source>
</evidence>
<dbReference type="SUPFAM" id="SSF52833">
    <property type="entry name" value="Thioredoxin-like"/>
    <property type="match status" value="1"/>
</dbReference>
<dbReference type="Gene3D" id="3.10.450.70">
    <property type="entry name" value="Disulphide bond isomerase, DsbC/G, N-terminal"/>
    <property type="match status" value="1"/>
</dbReference>
<evidence type="ECO:0000256" key="1">
    <source>
        <dbReference type="ARBA" id="ARBA00004418"/>
    </source>
</evidence>
<feature type="domain" description="Thioredoxin-like fold" evidence="9">
    <location>
        <begin position="117"/>
        <end position="241"/>
    </location>
</feature>
<evidence type="ECO:0000256" key="4">
    <source>
        <dbReference type="ARBA" id="ARBA00022764"/>
    </source>
</evidence>
<dbReference type="PANTHER" id="PTHR35272:SF3">
    <property type="entry name" value="THIOL:DISULFIDE INTERCHANGE PROTEIN DSBC"/>
    <property type="match status" value="1"/>
</dbReference>
<organism evidence="10 11">
    <name type="scientific">Marinobacterium iners DSM 11526</name>
    <dbReference type="NCBI Taxonomy" id="1122198"/>
    <lineage>
        <taxon>Bacteria</taxon>
        <taxon>Pseudomonadati</taxon>
        <taxon>Pseudomonadota</taxon>
        <taxon>Gammaproteobacteria</taxon>
        <taxon>Oceanospirillales</taxon>
        <taxon>Oceanospirillaceae</taxon>
        <taxon>Marinobacterium</taxon>
    </lineage>
</organism>
<protein>
    <recommendedName>
        <fullName evidence="7">Thiol:disulfide interchange protein</fullName>
    </recommendedName>
</protein>